<name>A0ABT7VIY8_9BACE</name>
<sequence>MNYTAWSELIYKYYFERHSDARVVLHITLQDLVDFAKEENVEIAKGRYASEFKDDFIKRDFVCKFWINIKDRCPSIEDFKEKLLALKHMAKEEHNYKYLLPIIAILIMPICENDALELHGNDYYGHLLPFLFSNGFINKKANNDGNLLQDIALDEIWNCINKWAESESLAFKSSQVVSGNGRRHYVRSLMKESLLSPSHLQKFCIIFEKGGLAPKVNIENDRLLSAFRTNYQYIGLSIGRYNQLVGKEFKEYLISVLRKEYDHWDGTTKIKERDPNTGRIKIKSDNTYYPLLLMMDFDVNSRVVKFGFHLYCPDIDDMDDMHFIADNSEVDLPLIYIKSDGYANRPFYIENNIVNRIFKDRNGVYEIHEENLETIKGRFVVSDYYLLRVYQNKYIATNEFIKGKFYFIVVRKDVIELFTEWLKGNSAEFVSDCILGGNYCLYRINCAIMEMPQRNNLRFNSDLKCKSVNNIEVKTAENQEVILLSNLFPAHFEISGVDVAKDKIYAVSVNSENRYSQELIYDQKKSVWILSVSINTEFVLYCNESRIPYGHTYKFSDFILPKSFKEVKLDKWGKTNGKLFSLGLTLPDEVANKNLINWSLLKEQMEDAPIKTIVNNTYKETDYLLYAITSASYQTDSWLMNMKWIKSIRDRIVSELEDKGKESQPDRFALKNLLADYFRMGYINYAYTENGLCITANHPTLILLVPEYKREILPGADGRNIVRRKCIERKYKCLLSGGRTISLIKEIERYQLQYQYELEIKCEDNSLMPQTIYLYAEERDSFKKLAEKLNLKYQDNIYSNALLETLPSVEEYIEEITSNGVERDLFMVKSFRAIDYKRMAELYPEKLKLGRYLSNAEIDKRNFDKNKDFVIFFPGTKDEVSVLIHDGQMKEVDKYWGHFIGMRYADAKVLIYDKERAQISMPQQLRLPLLYARALTMLTGQTPESTLGSRAYNICVNPCTDASASSPDTILKKLGQI</sequence>
<evidence type="ECO:0000313" key="2">
    <source>
        <dbReference type="Proteomes" id="UP001169458"/>
    </source>
</evidence>
<dbReference type="EMBL" id="JAUDEN010000028">
    <property type="protein sequence ID" value="MDM8326085.1"/>
    <property type="molecule type" value="Genomic_DNA"/>
</dbReference>
<proteinExistence type="predicted"/>
<evidence type="ECO:0000313" key="1">
    <source>
        <dbReference type="EMBL" id="MDM8326085.1"/>
    </source>
</evidence>
<keyword evidence="2" id="KW-1185">Reference proteome</keyword>
<reference evidence="2" key="2">
    <citation type="submission" date="2023-07" db="EMBL/GenBank/DDBJ databases">
        <title>Identification and characterization of horizontal gene transfer across gut microbiota members of farm animals based on homology search.</title>
        <authorList>
            <person name="Schwarzerova J."/>
            <person name="Nykrynova M."/>
            <person name="Jureckova K."/>
            <person name="Cejkova D."/>
            <person name="Rychlik I."/>
        </authorList>
    </citation>
    <scope>NUCLEOTIDE SEQUENCE [LARGE SCALE GENOMIC DNA]</scope>
    <source>
        <strain evidence="2">109_WCHN</strain>
    </source>
</reference>
<dbReference type="RefSeq" id="WP_239466536.1">
    <property type="nucleotide sequence ID" value="NZ_JAUDEN010000028.1"/>
</dbReference>
<protein>
    <submittedName>
        <fullName evidence="1">Uncharacterized protein</fullName>
    </submittedName>
</protein>
<reference evidence="1 2" key="1">
    <citation type="submission" date="2023-06" db="EMBL/GenBank/DDBJ databases">
        <authorList>
            <person name="Zeman M."/>
            <person name="Kubasova T."/>
            <person name="Jahodarova E."/>
            <person name="Nykrynova M."/>
            <person name="Rychlik I."/>
        </authorList>
    </citation>
    <scope>NUCLEOTIDE SEQUENCE [LARGE SCALE GENOMIC DNA]</scope>
    <source>
        <strain evidence="1 2">109_WCHN</strain>
    </source>
</reference>
<comment type="caution">
    <text evidence="1">The sequence shown here is derived from an EMBL/GenBank/DDBJ whole genome shotgun (WGS) entry which is preliminary data.</text>
</comment>
<dbReference type="Proteomes" id="UP001169458">
    <property type="component" value="Unassembled WGS sequence"/>
</dbReference>
<accession>A0ABT7VIY8</accession>
<organism evidence="1 2">
    <name type="scientific">Bacteroides gallinaceum</name>
    <dbReference type="NCBI Taxonomy" id="1462571"/>
    <lineage>
        <taxon>Bacteria</taxon>
        <taxon>Pseudomonadati</taxon>
        <taxon>Bacteroidota</taxon>
        <taxon>Bacteroidia</taxon>
        <taxon>Bacteroidales</taxon>
        <taxon>Bacteroidaceae</taxon>
        <taxon>Bacteroides</taxon>
    </lineage>
</organism>
<gene>
    <name evidence="1" type="ORF">QUW60_12750</name>
</gene>